<comment type="caution">
    <text evidence="6">Lacks conserved residue(s) required for the propagation of feature annotation.</text>
</comment>
<evidence type="ECO:0000256" key="3">
    <source>
        <dbReference type="ARBA" id="ARBA00022692"/>
    </source>
</evidence>
<evidence type="ECO:0000256" key="4">
    <source>
        <dbReference type="ARBA" id="ARBA00022989"/>
    </source>
</evidence>
<comment type="subcellular location">
    <subcellularLocation>
        <location evidence="1 6">Membrane</location>
        <topology evidence="1 6">Multi-pass membrane protein</topology>
    </subcellularLocation>
</comment>
<reference evidence="7" key="2">
    <citation type="submission" date="2025-08" db="UniProtKB">
        <authorList>
            <consortium name="Ensembl"/>
        </authorList>
    </citation>
    <scope>IDENTIFICATION</scope>
</reference>
<dbReference type="Ensembl" id="ENSCINT00000026212.2">
    <property type="protein sequence ID" value="ENSCINP00000025966.2"/>
    <property type="gene ID" value="ENSCING00000014329.2"/>
</dbReference>
<dbReference type="GeneTree" id="ENSGT00940000156832"/>
<organism evidence="7 8">
    <name type="scientific">Ciona intestinalis</name>
    <name type="common">Transparent sea squirt</name>
    <name type="synonym">Ascidia intestinalis</name>
    <dbReference type="NCBI Taxonomy" id="7719"/>
    <lineage>
        <taxon>Eukaryota</taxon>
        <taxon>Metazoa</taxon>
        <taxon>Chordata</taxon>
        <taxon>Tunicata</taxon>
        <taxon>Ascidiacea</taxon>
        <taxon>Phlebobranchia</taxon>
        <taxon>Cionidae</taxon>
        <taxon>Ciona</taxon>
    </lineage>
</organism>
<accession>F6TZL5</accession>
<dbReference type="InterPro" id="IPR008952">
    <property type="entry name" value="Tetraspanin_EC2_sf"/>
</dbReference>
<name>F6TZL5_CIOIN</name>
<protein>
    <recommendedName>
        <fullName evidence="6">Tetraspanin</fullName>
    </recommendedName>
</protein>
<feature type="transmembrane region" description="Helical" evidence="6">
    <location>
        <begin position="193"/>
        <end position="213"/>
    </location>
</feature>
<dbReference type="PANTHER" id="PTHR19282:SF456">
    <property type="entry name" value="CD63 MOLECULE"/>
    <property type="match status" value="1"/>
</dbReference>
<dbReference type="PROSITE" id="PS00421">
    <property type="entry name" value="TM4_1"/>
    <property type="match status" value="1"/>
</dbReference>
<feature type="transmembrane region" description="Helical" evidence="6">
    <location>
        <begin position="24"/>
        <end position="49"/>
    </location>
</feature>
<evidence type="ECO:0000256" key="5">
    <source>
        <dbReference type="ARBA" id="ARBA00023136"/>
    </source>
</evidence>
<evidence type="ECO:0000313" key="8">
    <source>
        <dbReference type="Proteomes" id="UP000008144"/>
    </source>
</evidence>
<proteinExistence type="inferred from homology"/>
<dbReference type="PIRSF" id="PIRSF002419">
    <property type="entry name" value="Tetraspanin"/>
    <property type="match status" value="1"/>
</dbReference>
<dbReference type="Proteomes" id="UP000008144">
    <property type="component" value="Unassembled WGS sequence"/>
</dbReference>
<reference evidence="8" key="1">
    <citation type="journal article" date="2002" name="Science">
        <title>The draft genome of Ciona intestinalis: insights into chordate and vertebrate origins.</title>
        <authorList>
            <person name="Dehal P."/>
            <person name="Satou Y."/>
            <person name="Campbell R.K."/>
            <person name="Chapman J."/>
            <person name="Degnan B."/>
            <person name="De Tomaso A."/>
            <person name="Davidson B."/>
            <person name="Di Gregorio A."/>
            <person name="Gelpke M."/>
            <person name="Goodstein D.M."/>
            <person name="Harafuji N."/>
            <person name="Hastings K.E."/>
            <person name="Ho I."/>
            <person name="Hotta K."/>
            <person name="Huang W."/>
            <person name="Kawashima T."/>
            <person name="Lemaire P."/>
            <person name="Martinez D."/>
            <person name="Meinertzhagen I.A."/>
            <person name="Necula S."/>
            <person name="Nonaka M."/>
            <person name="Putnam N."/>
            <person name="Rash S."/>
            <person name="Saiga H."/>
            <person name="Satake M."/>
            <person name="Terry A."/>
            <person name="Yamada L."/>
            <person name="Wang H.G."/>
            <person name="Awazu S."/>
            <person name="Azumi K."/>
            <person name="Boore J."/>
            <person name="Branno M."/>
            <person name="Chin-Bow S."/>
            <person name="DeSantis R."/>
            <person name="Doyle S."/>
            <person name="Francino P."/>
            <person name="Keys D.N."/>
            <person name="Haga S."/>
            <person name="Hayashi H."/>
            <person name="Hino K."/>
            <person name="Imai K.S."/>
            <person name="Inaba K."/>
            <person name="Kano S."/>
            <person name="Kobayashi K."/>
            <person name="Kobayashi M."/>
            <person name="Lee B.I."/>
            <person name="Makabe K.W."/>
            <person name="Manohar C."/>
            <person name="Matassi G."/>
            <person name="Medina M."/>
            <person name="Mochizuki Y."/>
            <person name="Mount S."/>
            <person name="Morishita T."/>
            <person name="Miura S."/>
            <person name="Nakayama A."/>
            <person name="Nishizaka S."/>
            <person name="Nomoto H."/>
            <person name="Ohta F."/>
            <person name="Oishi K."/>
            <person name="Rigoutsos I."/>
            <person name="Sano M."/>
            <person name="Sasaki A."/>
            <person name="Sasakura Y."/>
            <person name="Shoguchi E."/>
            <person name="Shin-i T."/>
            <person name="Spagnuolo A."/>
            <person name="Stainier D."/>
            <person name="Suzuki M.M."/>
            <person name="Tassy O."/>
            <person name="Takatori N."/>
            <person name="Tokuoka M."/>
            <person name="Yagi K."/>
            <person name="Yoshizaki F."/>
            <person name="Wada S."/>
            <person name="Zhang C."/>
            <person name="Hyatt P.D."/>
            <person name="Larimer F."/>
            <person name="Detter C."/>
            <person name="Doggett N."/>
            <person name="Glavina T."/>
            <person name="Hawkins T."/>
            <person name="Richardson P."/>
            <person name="Lucas S."/>
            <person name="Kohara Y."/>
            <person name="Levine M."/>
            <person name="Satoh N."/>
            <person name="Rokhsar D.S."/>
        </authorList>
    </citation>
    <scope>NUCLEOTIDE SEQUENCE [LARGE SCALE GENOMIC DNA]</scope>
</reference>
<dbReference type="InterPro" id="IPR000301">
    <property type="entry name" value="Tetraspanin_animals"/>
</dbReference>
<dbReference type="STRING" id="7719.ENSCINP00000025966"/>
<dbReference type="GO" id="GO:0005886">
    <property type="term" value="C:plasma membrane"/>
    <property type="evidence" value="ECO:0000318"/>
    <property type="project" value="GO_Central"/>
</dbReference>
<keyword evidence="5 6" id="KW-0472">Membrane</keyword>
<sequence length="228" mass="25107">MALIGVGAAVEIKYRSLVTVTGSAISAAPILLICIGVFIFFVSFFGCCGAYKENYCMVSTFAILMALIFILEVGATISAYVLRGKIKMYLEKSFTKSIEEYKTSTKGAFNFVQKTFHCCGSTNESDWSRSVVFQQEANQTRIKHNIPLNESASYYVPDSCCKQMIPQCGIKSNRVLNNKGCVATIEASFKKNIVTVGGIGLAVIFIQIIGFIFSCMLMRTIKSQYDVV</sequence>
<evidence type="ECO:0000256" key="1">
    <source>
        <dbReference type="ARBA" id="ARBA00004141"/>
    </source>
</evidence>
<dbReference type="AlphaFoldDB" id="F6TZL5"/>
<dbReference type="HOGENOM" id="CLU_055524_6_1_1"/>
<dbReference type="FunCoup" id="F6TZL5">
    <property type="interactions" value="16"/>
</dbReference>
<dbReference type="PRINTS" id="PR00259">
    <property type="entry name" value="TMFOUR"/>
</dbReference>
<dbReference type="Gene3D" id="1.10.1450.10">
    <property type="entry name" value="Tetraspanin"/>
    <property type="match status" value="1"/>
</dbReference>
<evidence type="ECO:0000256" key="6">
    <source>
        <dbReference type="RuleBase" id="RU361218"/>
    </source>
</evidence>
<keyword evidence="3 6" id="KW-0812">Transmembrane</keyword>
<evidence type="ECO:0000313" key="7">
    <source>
        <dbReference type="Ensembl" id="ENSCINP00000025966.2"/>
    </source>
</evidence>
<keyword evidence="4 6" id="KW-1133">Transmembrane helix</keyword>
<keyword evidence="8" id="KW-1185">Reference proteome</keyword>
<dbReference type="SUPFAM" id="SSF48652">
    <property type="entry name" value="Tetraspanin"/>
    <property type="match status" value="1"/>
</dbReference>
<dbReference type="OMA" id="RSWDIMQ"/>
<dbReference type="Pfam" id="PF00335">
    <property type="entry name" value="Tetraspanin"/>
    <property type="match status" value="1"/>
</dbReference>
<feature type="transmembrane region" description="Helical" evidence="6">
    <location>
        <begin position="61"/>
        <end position="82"/>
    </location>
</feature>
<dbReference type="InterPro" id="IPR018499">
    <property type="entry name" value="Tetraspanin/Peripherin"/>
</dbReference>
<comment type="similarity">
    <text evidence="2 6">Belongs to the tetraspanin (TM4SF) family.</text>
</comment>
<reference evidence="7" key="3">
    <citation type="submission" date="2025-09" db="UniProtKB">
        <authorList>
            <consortium name="Ensembl"/>
        </authorList>
    </citation>
    <scope>IDENTIFICATION</scope>
</reference>
<evidence type="ECO:0000256" key="2">
    <source>
        <dbReference type="ARBA" id="ARBA00006840"/>
    </source>
</evidence>
<dbReference type="PANTHER" id="PTHR19282">
    <property type="entry name" value="TETRASPANIN"/>
    <property type="match status" value="1"/>
</dbReference>
<dbReference type="InterPro" id="IPR018503">
    <property type="entry name" value="Tetraspanin_CS"/>
</dbReference>
<dbReference type="InParanoid" id="F6TZL5"/>
<gene>
    <name evidence="7" type="primary">LOC100187103</name>
</gene>